<keyword evidence="3" id="KW-1185">Reference proteome</keyword>
<sequence>LALLFLALVATAAYGQEPCGCPYRTKTCEGCDSTQLAIMYTAPQKCTLTCAQGYKLESPNAAYLYCNDGGFFKGPGRDIDNDFFEPGTNPELSCITAAPNSCPPGTWTTFECENCDSSKIFVNGETSECNLMCDKNYELVSMQTGSNTIGGPYPAARLGNGQANGEGRWFLKFIDVMSSSTAPYANITSFSCRRIPGTIPPTTPLPPTTAPTCGRCGFTSDSSSVQSDCTAYADHRLSCEGGGTIGSGEESFDSIICLEQEWYGTTCDGKVSMLGASISVTCPFTCGITCSSTPVDGYEVSTRTCLDGRETRSCPDADLAIQTDSGPLSFSKAACLGEQGWLGFNCDGTAKKLAGPLGARCPSTAPTTTMPSTPMPSIDSCPPLEPWCTTADLGGRPVSPPTIYANTLSCQSPTIYFTWYNSDGTQVNNHNGLRCDNGEWWLVYTNSAPVKLAAIGGSPTTKCCCFGAIAGR</sequence>
<feature type="signal peptide" evidence="1">
    <location>
        <begin position="1"/>
        <end position="15"/>
    </location>
</feature>
<reference evidence="3" key="1">
    <citation type="submission" date="2022-10" db="EMBL/GenBank/DDBJ databases">
        <title>Genome assembly of Pristionchus species.</title>
        <authorList>
            <person name="Yoshida K."/>
            <person name="Sommer R.J."/>
        </authorList>
    </citation>
    <scope>NUCLEOTIDE SEQUENCE [LARGE SCALE GENOMIC DNA]</scope>
    <source>
        <strain evidence="3">RS5460</strain>
    </source>
</reference>
<organism evidence="2 3">
    <name type="scientific">Pristionchus mayeri</name>
    <dbReference type="NCBI Taxonomy" id="1317129"/>
    <lineage>
        <taxon>Eukaryota</taxon>
        <taxon>Metazoa</taxon>
        <taxon>Ecdysozoa</taxon>
        <taxon>Nematoda</taxon>
        <taxon>Chromadorea</taxon>
        <taxon>Rhabditida</taxon>
        <taxon>Rhabditina</taxon>
        <taxon>Diplogasteromorpha</taxon>
        <taxon>Diplogasteroidea</taxon>
        <taxon>Neodiplogasteridae</taxon>
        <taxon>Pristionchus</taxon>
    </lineage>
</organism>
<feature type="non-terminal residue" evidence="2">
    <location>
        <position position="1"/>
    </location>
</feature>
<gene>
    <name evidence="2" type="ORF">PMAYCL1PPCAC_11058</name>
</gene>
<evidence type="ECO:0000256" key="1">
    <source>
        <dbReference type="SAM" id="SignalP"/>
    </source>
</evidence>
<dbReference type="AlphaFoldDB" id="A0AAN5C7Y0"/>
<evidence type="ECO:0000313" key="2">
    <source>
        <dbReference type="EMBL" id="GMR40863.1"/>
    </source>
</evidence>
<accession>A0AAN5C7Y0</accession>
<dbReference type="EMBL" id="BTRK01000003">
    <property type="protein sequence ID" value="GMR40863.1"/>
    <property type="molecule type" value="Genomic_DNA"/>
</dbReference>
<evidence type="ECO:0000313" key="3">
    <source>
        <dbReference type="Proteomes" id="UP001328107"/>
    </source>
</evidence>
<protein>
    <submittedName>
        <fullName evidence="2">Uncharacterized protein</fullName>
    </submittedName>
</protein>
<keyword evidence="1" id="KW-0732">Signal</keyword>
<feature type="chain" id="PRO_5042940778" evidence="1">
    <location>
        <begin position="16"/>
        <end position="472"/>
    </location>
</feature>
<proteinExistence type="predicted"/>
<comment type="caution">
    <text evidence="2">The sequence shown here is derived from an EMBL/GenBank/DDBJ whole genome shotgun (WGS) entry which is preliminary data.</text>
</comment>
<dbReference type="Proteomes" id="UP001328107">
    <property type="component" value="Unassembled WGS sequence"/>
</dbReference>
<name>A0AAN5C7Y0_9BILA</name>